<dbReference type="VEuPathDB" id="FungiDB:NECHADRAFT_75182"/>
<evidence type="ECO:0000256" key="1">
    <source>
        <dbReference type="SAM" id="MobiDB-lite"/>
    </source>
</evidence>
<reference evidence="2 3" key="1">
    <citation type="journal article" date="2009" name="PLoS Genet.">
        <title>The genome of Nectria haematococca: contribution of supernumerary chromosomes to gene expansion.</title>
        <authorList>
            <person name="Coleman J.J."/>
            <person name="Rounsley S.D."/>
            <person name="Rodriguez-Carres M."/>
            <person name="Kuo A."/>
            <person name="Wasmann C.C."/>
            <person name="Grimwood J."/>
            <person name="Schmutz J."/>
            <person name="Taga M."/>
            <person name="White G.J."/>
            <person name="Zhou S."/>
            <person name="Schwartz D.C."/>
            <person name="Freitag M."/>
            <person name="Ma L.J."/>
            <person name="Danchin E.G."/>
            <person name="Henrissat B."/>
            <person name="Coutinho P.M."/>
            <person name="Nelson D.R."/>
            <person name="Straney D."/>
            <person name="Napoli C.A."/>
            <person name="Barker B.M."/>
            <person name="Gribskov M."/>
            <person name="Rep M."/>
            <person name="Kroken S."/>
            <person name="Molnar I."/>
            <person name="Rensing C."/>
            <person name="Kennell J.C."/>
            <person name="Zamora J."/>
            <person name="Farman M.L."/>
            <person name="Selker E.U."/>
            <person name="Salamov A."/>
            <person name="Shapiro H."/>
            <person name="Pangilinan J."/>
            <person name="Lindquist E."/>
            <person name="Lamers C."/>
            <person name="Grigoriev I.V."/>
            <person name="Geiser D.M."/>
            <person name="Covert S.F."/>
            <person name="Temporini E."/>
            <person name="Vanetten H.D."/>
        </authorList>
    </citation>
    <scope>NUCLEOTIDE SEQUENCE [LARGE SCALE GENOMIC DNA]</scope>
    <source>
        <strain evidence="3">ATCC MYA-4622 / CBS 123669 / FGSC 9596 / NRRL 45880 / 77-13-4</strain>
    </source>
</reference>
<dbReference type="RefSeq" id="XP_003054452.1">
    <property type="nucleotide sequence ID" value="XM_003054406.1"/>
</dbReference>
<dbReference type="HOGENOM" id="CLU_662374_0_0_1"/>
<dbReference type="OrthoDB" id="6513042at2759"/>
<evidence type="ECO:0000313" key="3">
    <source>
        <dbReference type="Proteomes" id="UP000005206"/>
    </source>
</evidence>
<name>C7YI35_FUSV7</name>
<dbReference type="EMBL" id="GG698896">
    <property type="protein sequence ID" value="EEU48739.1"/>
    <property type="molecule type" value="Genomic_DNA"/>
</dbReference>
<accession>C7YI35</accession>
<evidence type="ECO:0008006" key="4">
    <source>
        <dbReference type="Google" id="ProtNLM"/>
    </source>
</evidence>
<dbReference type="KEGG" id="nhe:NECHADRAFT_75182"/>
<dbReference type="AlphaFoldDB" id="C7YI35"/>
<evidence type="ECO:0000313" key="2">
    <source>
        <dbReference type="EMBL" id="EEU48739.1"/>
    </source>
</evidence>
<protein>
    <recommendedName>
        <fullName evidence="4">DNA2/NAM7 helicase helicase domain-containing protein</fullName>
    </recommendedName>
</protein>
<keyword evidence="3" id="KW-1185">Reference proteome</keyword>
<dbReference type="InParanoid" id="C7YI35"/>
<dbReference type="eggNOG" id="ENOG502T58D">
    <property type="taxonomic scope" value="Eukaryota"/>
</dbReference>
<dbReference type="GeneID" id="9664494"/>
<gene>
    <name evidence="2" type="ORF">NECHADRAFT_75182</name>
</gene>
<organism evidence="2 3">
    <name type="scientific">Fusarium vanettenii (strain ATCC MYA-4622 / CBS 123669 / FGSC 9596 / NRRL 45880 / 77-13-4)</name>
    <name type="common">Fusarium solani subsp. pisi</name>
    <dbReference type="NCBI Taxonomy" id="660122"/>
    <lineage>
        <taxon>Eukaryota</taxon>
        <taxon>Fungi</taxon>
        <taxon>Dikarya</taxon>
        <taxon>Ascomycota</taxon>
        <taxon>Pezizomycotina</taxon>
        <taxon>Sordariomycetes</taxon>
        <taxon>Hypocreomycetidae</taxon>
        <taxon>Hypocreales</taxon>
        <taxon>Nectriaceae</taxon>
        <taxon>Fusarium</taxon>
        <taxon>Fusarium solani species complex</taxon>
        <taxon>Fusarium vanettenii</taxon>
    </lineage>
</organism>
<sequence length="415" mass="46324">MVQEGDDGEADTIKSEFNIPNDAQTSLTESAVQEIFWVVEDCDEIRSIEVKGRFIKTSSSGVHFLVMTLDAEFMEKYKFTIPRVTREGADVNVFFDLPPPPSAKGTKDNMFWKAAVAPVHIPEQPHDGNLVLKVREPLADAPAGAVEVKSFASYSEGEEHPMVSKRRVAAIGKVFQYTTDAPTQDKKKRKRLDDDDDDDDDTDSEDDNQETSEANPDTSTKADKMNTVAKPIKANGTQKPTLTQKDIDHLFSMNLFLKDFLLGRGFNSLLLRDDIDDLTSQLSQTALHSADGGRSLPQMPKVDFFHGTDLHMIEVVLSRLRPDAKDRFTRYVKLIPLGLISIFGFAGSGKTKTLAITAHLFLTKFSLVYASVPTHVATTNFASRCYRVGRDIVEAYNNTVPRIPNVRQAETNKRY</sequence>
<proteinExistence type="predicted"/>
<feature type="region of interest" description="Disordered" evidence="1">
    <location>
        <begin position="181"/>
        <end position="224"/>
    </location>
</feature>
<feature type="compositionally biased region" description="Acidic residues" evidence="1">
    <location>
        <begin position="194"/>
        <end position="210"/>
    </location>
</feature>
<dbReference type="Proteomes" id="UP000005206">
    <property type="component" value="Chromosome 1"/>
</dbReference>